<dbReference type="InterPro" id="IPR053238">
    <property type="entry name" value="RING-H2_zinc_finger"/>
</dbReference>
<keyword evidence="3" id="KW-0479">Metal-binding</keyword>
<evidence type="ECO:0000256" key="8">
    <source>
        <dbReference type="PROSITE-ProRule" id="PRU00175"/>
    </source>
</evidence>
<comment type="catalytic activity">
    <reaction evidence="1">
        <text>S-ubiquitinyl-[E2 ubiquitin-conjugating enzyme]-L-cysteine + [acceptor protein]-L-lysine = [E2 ubiquitin-conjugating enzyme]-L-cysteine + N(6)-ubiquitinyl-[acceptor protein]-L-lysine.</text>
        <dbReference type="EC" id="2.3.2.27"/>
    </reaction>
</comment>
<evidence type="ECO:0000256" key="7">
    <source>
        <dbReference type="ARBA" id="ARBA00024209"/>
    </source>
</evidence>
<evidence type="ECO:0000256" key="1">
    <source>
        <dbReference type="ARBA" id="ARBA00000900"/>
    </source>
</evidence>
<evidence type="ECO:0000259" key="10">
    <source>
        <dbReference type="PROSITE" id="PS50089"/>
    </source>
</evidence>
<feature type="domain" description="RING-type" evidence="10">
    <location>
        <begin position="171"/>
        <end position="213"/>
    </location>
</feature>
<comment type="similarity">
    <text evidence="7">Belongs to the RING-type zinc finger family. ATL subfamily.</text>
</comment>
<evidence type="ECO:0000313" key="12">
    <source>
        <dbReference type="Proteomes" id="UP000823775"/>
    </source>
</evidence>
<sequence length="296" mass="32988">MTTTMIQYGWRRQMGDTPTNLVGISLCRNKLRSIKISARFDIKPFLSSSLSQYGGYTLENCLSKRAEGGAVSTPSSLIQTTATLHPLDSSPALAILFACLVLLFIAIVLLCIRRVNPNSFDEALGLHFLRHRRPQIVNTKGLDSTVIKSFAIFAYSDVRKALKIGKSVLECAVCLNEFEDGEFLRLLPNCCHVFHPECIDAWLAFRTTCPVCRACLENKTKPGELKKPVHENSVPAERSEAVIDIHTNSLLTQKTTKSMHLPSLIQPGENCDKFTLRLADDIRKQMVDLSLSHKIS</sequence>
<evidence type="ECO:0000256" key="6">
    <source>
        <dbReference type="ARBA" id="ARBA00022833"/>
    </source>
</evidence>
<keyword evidence="9" id="KW-1133">Transmembrane helix</keyword>
<keyword evidence="9" id="KW-0472">Membrane</keyword>
<dbReference type="PANTHER" id="PTHR14155:SF630">
    <property type="entry name" value="E3 UBIQUITIN-PROTEIN LIGASE ATL6-LIKE"/>
    <property type="match status" value="1"/>
</dbReference>
<dbReference type="EC" id="2.3.2.27" evidence="2"/>
<evidence type="ECO:0000256" key="2">
    <source>
        <dbReference type="ARBA" id="ARBA00012483"/>
    </source>
</evidence>
<evidence type="ECO:0000256" key="5">
    <source>
        <dbReference type="ARBA" id="ARBA00022786"/>
    </source>
</evidence>
<comment type="caution">
    <text evidence="11">The sequence shown here is derived from an EMBL/GenBank/DDBJ whole genome shotgun (WGS) entry which is preliminary data.</text>
</comment>
<dbReference type="PANTHER" id="PTHR14155">
    <property type="entry name" value="RING FINGER DOMAIN-CONTAINING"/>
    <property type="match status" value="1"/>
</dbReference>
<protein>
    <recommendedName>
        <fullName evidence="2">RING-type E3 ubiquitin transferase</fullName>
        <ecNumber evidence="2">2.3.2.27</ecNumber>
    </recommendedName>
</protein>
<dbReference type="Pfam" id="PF13639">
    <property type="entry name" value="zf-RING_2"/>
    <property type="match status" value="1"/>
</dbReference>
<organism evidence="11 12">
    <name type="scientific">Datura stramonium</name>
    <name type="common">Jimsonweed</name>
    <name type="synonym">Common thornapple</name>
    <dbReference type="NCBI Taxonomy" id="4076"/>
    <lineage>
        <taxon>Eukaryota</taxon>
        <taxon>Viridiplantae</taxon>
        <taxon>Streptophyta</taxon>
        <taxon>Embryophyta</taxon>
        <taxon>Tracheophyta</taxon>
        <taxon>Spermatophyta</taxon>
        <taxon>Magnoliopsida</taxon>
        <taxon>eudicotyledons</taxon>
        <taxon>Gunneridae</taxon>
        <taxon>Pentapetalae</taxon>
        <taxon>asterids</taxon>
        <taxon>lamiids</taxon>
        <taxon>Solanales</taxon>
        <taxon>Solanaceae</taxon>
        <taxon>Solanoideae</taxon>
        <taxon>Datureae</taxon>
        <taxon>Datura</taxon>
    </lineage>
</organism>
<evidence type="ECO:0000256" key="3">
    <source>
        <dbReference type="ARBA" id="ARBA00022723"/>
    </source>
</evidence>
<keyword evidence="4 8" id="KW-0863">Zinc-finger</keyword>
<keyword evidence="6" id="KW-0862">Zinc</keyword>
<feature type="transmembrane region" description="Helical" evidence="9">
    <location>
        <begin position="92"/>
        <end position="112"/>
    </location>
</feature>
<dbReference type="Gene3D" id="3.30.40.10">
    <property type="entry name" value="Zinc/RING finger domain, C3HC4 (zinc finger)"/>
    <property type="match status" value="1"/>
</dbReference>
<keyword evidence="12" id="KW-1185">Reference proteome</keyword>
<dbReference type="PROSITE" id="PS50089">
    <property type="entry name" value="ZF_RING_2"/>
    <property type="match status" value="1"/>
</dbReference>
<dbReference type="InterPro" id="IPR013083">
    <property type="entry name" value="Znf_RING/FYVE/PHD"/>
</dbReference>
<dbReference type="CDD" id="cd16461">
    <property type="entry name" value="RING-H2_EL5-like"/>
    <property type="match status" value="1"/>
</dbReference>
<dbReference type="SUPFAM" id="SSF57850">
    <property type="entry name" value="RING/U-box"/>
    <property type="match status" value="1"/>
</dbReference>
<dbReference type="Proteomes" id="UP000823775">
    <property type="component" value="Unassembled WGS sequence"/>
</dbReference>
<name>A0ABS8TQS7_DATST</name>
<proteinExistence type="inferred from homology"/>
<gene>
    <name evidence="11" type="ORF">HAX54_014935</name>
</gene>
<evidence type="ECO:0000256" key="4">
    <source>
        <dbReference type="ARBA" id="ARBA00022771"/>
    </source>
</evidence>
<dbReference type="EMBL" id="JACEIK010001941">
    <property type="protein sequence ID" value="MCD7473224.1"/>
    <property type="molecule type" value="Genomic_DNA"/>
</dbReference>
<reference evidence="11 12" key="1">
    <citation type="journal article" date="2021" name="BMC Genomics">
        <title>Datura genome reveals duplications of psychoactive alkaloid biosynthetic genes and high mutation rate following tissue culture.</title>
        <authorList>
            <person name="Rajewski A."/>
            <person name="Carter-House D."/>
            <person name="Stajich J."/>
            <person name="Litt A."/>
        </authorList>
    </citation>
    <scope>NUCLEOTIDE SEQUENCE [LARGE SCALE GENOMIC DNA]</scope>
    <source>
        <strain evidence="11">AR-01</strain>
    </source>
</reference>
<evidence type="ECO:0000313" key="11">
    <source>
        <dbReference type="EMBL" id="MCD7473224.1"/>
    </source>
</evidence>
<keyword evidence="9" id="KW-0812">Transmembrane</keyword>
<accession>A0ABS8TQS7</accession>
<dbReference type="InterPro" id="IPR001841">
    <property type="entry name" value="Znf_RING"/>
</dbReference>
<dbReference type="SMART" id="SM00184">
    <property type="entry name" value="RING"/>
    <property type="match status" value="1"/>
</dbReference>
<keyword evidence="5" id="KW-0833">Ubl conjugation pathway</keyword>
<evidence type="ECO:0000256" key="9">
    <source>
        <dbReference type="SAM" id="Phobius"/>
    </source>
</evidence>